<dbReference type="AlphaFoldDB" id="A0A6J7I7K1"/>
<accession>A0A6J7I7K1</accession>
<evidence type="ECO:0000259" key="3">
    <source>
        <dbReference type="Pfam" id="PF03372"/>
    </source>
</evidence>
<feature type="transmembrane region" description="Helical" evidence="2">
    <location>
        <begin position="73"/>
        <end position="90"/>
    </location>
</feature>
<sequence length="346" mass="36773">MPFRPSHLAPWLLVLVAALVLWAPAVPVPGGRRLDTWTPIAHLVAMRPLLTALAVLAAVAWGLLAWRRRRPRGPALVLVLVALAAAGQIAPRGLDRASPEPAGASGVTVLTANLLLSRVDPAVLVDLVRRTDADVVALPETNAVAAGRIARALSAGRGEPWRAESDRRSPRDDDGPGPTSLVVREALGPERLTEPPDAPRAHGQVRIRLTRLAGPDGRPRRPAGAGPRIAAVHPLPPWPGASQRDWRRDALALRPLCRAGWIVAGDLNATIDHSPLRAVLDSGCRDAAAATGQGLRATWSGFGIVRPAIDHVLTSGRWRPTASGVLRIAGSDHRAVWARIVPRGDR</sequence>
<organism evidence="4">
    <name type="scientific">freshwater metagenome</name>
    <dbReference type="NCBI Taxonomy" id="449393"/>
    <lineage>
        <taxon>unclassified sequences</taxon>
        <taxon>metagenomes</taxon>
        <taxon>ecological metagenomes</taxon>
    </lineage>
</organism>
<keyword evidence="2" id="KW-0472">Membrane</keyword>
<feature type="transmembrane region" description="Helical" evidence="2">
    <location>
        <begin position="49"/>
        <end position="66"/>
    </location>
</feature>
<gene>
    <name evidence="4" type="ORF">UFOPK3564_02138</name>
</gene>
<feature type="compositionally biased region" description="Low complexity" evidence="1">
    <location>
        <begin position="222"/>
        <end position="231"/>
    </location>
</feature>
<feature type="domain" description="Endonuclease/exonuclease/phosphatase" evidence="3">
    <location>
        <begin position="110"/>
        <end position="333"/>
    </location>
</feature>
<feature type="compositionally biased region" description="Basic and acidic residues" evidence="1">
    <location>
        <begin position="159"/>
        <end position="174"/>
    </location>
</feature>
<evidence type="ECO:0000313" key="4">
    <source>
        <dbReference type="EMBL" id="CAB4926602.1"/>
    </source>
</evidence>
<name>A0A6J7I7K1_9ZZZZ</name>
<dbReference type="SUPFAM" id="SSF56219">
    <property type="entry name" value="DNase I-like"/>
    <property type="match status" value="1"/>
</dbReference>
<dbReference type="InterPro" id="IPR036691">
    <property type="entry name" value="Endo/exonu/phosph_ase_sf"/>
</dbReference>
<evidence type="ECO:0000256" key="2">
    <source>
        <dbReference type="SAM" id="Phobius"/>
    </source>
</evidence>
<feature type="compositionally biased region" description="Basic and acidic residues" evidence="1">
    <location>
        <begin position="187"/>
        <end position="200"/>
    </location>
</feature>
<keyword evidence="2" id="KW-1133">Transmembrane helix</keyword>
<proteinExistence type="predicted"/>
<dbReference type="GO" id="GO:0003824">
    <property type="term" value="F:catalytic activity"/>
    <property type="evidence" value="ECO:0007669"/>
    <property type="project" value="InterPro"/>
</dbReference>
<reference evidence="4" key="1">
    <citation type="submission" date="2020-05" db="EMBL/GenBank/DDBJ databases">
        <authorList>
            <person name="Chiriac C."/>
            <person name="Salcher M."/>
            <person name="Ghai R."/>
            <person name="Kavagutti S V."/>
        </authorList>
    </citation>
    <scope>NUCLEOTIDE SEQUENCE</scope>
</reference>
<dbReference type="EMBL" id="CAFBMK010000136">
    <property type="protein sequence ID" value="CAB4926602.1"/>
    <property type="molecule type" value="Genomic_DNA"/>
</dbReference>
<feature type="region of interest" description="Disordered" evidence="1">
    <location>
        <begin position="156"/>
        <end position="236"/>
    </location>
</feature>
<protein>
    <submittedName>
        <fullName evidence="4">Unannotated protein</fullName>
    </submittedName>
</protein>
<evidence type="ECO:0000256" key="1">
    <source>
        <dbReference type="SAM" id="MobiDB-lite"/>
    </source>
</evidence>
<dbReference type="InterPro" id="IPR005135">
    <property type="entry name" value="Endo/exonuclease/phosphatase"/>
</dbReference>
<keyword evidence="2" id="KW-0812">Transmembrane</keyword>
<dbReference type="Gene3D" id="3.60.10.10">
    <property type="entry name" value="Endonuclease/exonuclease/phosphatase"/>
    <property type="match status" value="1"/>
</dbReference>
<dbReference type="Pfam" id="PF03372">
    <property type="entry name" value="Exo_endo_phos"/>
    <property type="match status" value="1"/>
</dbReference>